<keyword evidence="1" id="KW-0812">Transmembrane</keyword>
<dbReference type="AlphaFoldDB" id="A0A2T6KPP1"/>
<proteinExistence type="predicted"/>
<dbReference type="Proteomes" id="UP000244523">
    <property type="component" value="Unassembled WGS sequence"/>
</dbReference>
<evidence type="ECO:0000313" key="3">
    <source>
        <dbReference type="Proteomes" id="UP000244523"/>
    </source>
</evidence>
<feature type="transmembrane region" description="Helical" evidence="1">
    <location>
        <begin position="109"/>
        <end position="132"/>
    </location>
</feature>
<keyword evidence="3" id="KW-1185">Reference proteome</keyword>
<evidence type="ECO:0000313" key="2">
    <source>
        <dbReference type="EMBL" id="PUB18529.1"/>
    </source>
</evidence>
<feature type="transmembrane region" description="Helical" evidence="1">
    <location>
        <begin position="64"/>
        <end position="89"/>
    </location>
</feature>
<organism evidence="2 3">
    <name type="scientific">Yoonia sediminilitoris</name>
    <dbReference type="NCBI Taxonomy" id="1286148"/>
    <lineage>
        <taxon>Bacteria</taxon>
        <taxon>Pseudomonadati</taxon>
        <taxon>Pseudomonadota</taxon>
        <taxon>Alphaproteobacteria</taxon>
        <taxon>Rhodobacterales</taxon>
        <taxon>Paracoccaceae</taxon>
        <taxon>Yoonia</taxon>
    </lineage>
</organism>
<keyword evidence="1" id="KW-1133">Transmembrane helix</keyword>
<evidence type="ECO:0000256" key="1">
    <source>
        <dbReference type="SAM" id="Phobius"/>
    </source>
</evidence>
<dbReference type="RefSeq" id="WP_108384263.1">
    <property type="nucleotide sequence ID" value="NZ_QBUD01000001.1"/>
</dbReference>
<reference evidence="2 3" key="1">
    <citation type="submission" date="2018-04" db="EMBL/GenBank/DDBJ databases">
        <title>Genomic Encyclopedia of Archaeal and Bacterial Type Strains, Phase II (KMG-II): from individual species to whole genera.</title>
        <authorList>
            <person name="Goeker M."/>
        </authorList>
    </citation>
    <scope>NUCLEOTIDE SEQUENCE [LARGE SCALE GENOMIC DNA]</scope>
    <source>
        <strain evidence="2 3">DSM 29955</strain>
    </source>
</reference>
<feature type="transmembrane region" description="Helical" evidence="1">
    <location>
        <begin position="5"/>
        <end position="27"/>
    </location>
</feature>
<keyword evidence="1" id="KW-0472">Membrane</keyword>
<protein>
    <submittedName>
        <fullName evidence="2">Uncharacterized protein</fullName>
    </submittedName>
</protein>
<comment type="caution">
    <text evidence="2">The sequence shown here is derived from an EMBL/GenBank/DDBJ whole genome shotgun (WGS) entry which is preliminary data.</text>
</comment>
<dbReference type="EMBL" id="QBUD01000001">
    <property type="protein sequence ID" value="PUB18529.1"/>
    <property type="molecule type" value="Genomic_DNA"/>
</dbReference>
<accession>A0A2T6KPP1</accession>
<gene>
    <name evidence="2" type="ORF">C8N45_101113</name>
</gene>
<sequence>MARAIFTITFGSYLFSTAFTVVLTYLSLAPSNLTGLAGLFCASMFASFDYARKTGRSMHGNERITCALGTIALMLVIAVPALFMVFAVGGLLTNPKQWTEMLGVGMGDFAMFAAAGLALYAIACPILIYLGLGASKWTGFKPAKPMMSDA</sequence>
<feature type="transmembrane region" description="Helical" evidence="1">
    <location>
        <begin position="33"/>
        <end position="52"/>
    </location>
</feature>
<name>A0A2T6KPP1_9RHOB</name>